<dbReference type="GeneTree" id="ENSGT01120000272387"/>
<evidence type="ECO:0000313" key="2">
    <source>
        <dbReference type="Proteomes" id="UP000261500"/>
    </source>
</evidence>
<reference evidence="1" key="2">
    <citation type="submission" date="2025-09" db="UniProtKB">
        <authorList>
            <consortium name="Ensembl"/>
        </authorList>
    </citation>
    <scope>IDENTIFICATION</scope>
</reference>
<dbReference type="AlphaFoldDB" id="A0A3B3TSU6"/>
<organism evidence="1 2">
    <name type="scientific">Poecilia latipinna</name>
    <name type="common">sailfin molly</name>
    <dbReference type="NCBI Taxonomy" id="48699"/>
    <lineage>
        <taxon>Eukaryota</taxon>
        <taxon>Metazoa</taxon>
        <taxon>Chordata</taxon>
        <taxon>Craniata</taxon>
        <taxon>Vertebrata</taxon>
        <taxon>Euteleostomi</taxon>
        <taxon>Actinopterygii</taxon>
        <taxon>Neopterygii</taxon>
        <taxon>Teleostei</taxon>
        <taxon>Neoteleostei</taxon>
        <taxon>Acanthomorphata</taxon>
        <taxon>Ovalentaria</taxon>
        <taxon>Atherinomorphae</taxon>
        <taxon>Cyprinodontiformes</taxon>
        <taxon>Poeciliidae</taxon>
        <taxon>Poeciliinae</taxon>
        <taxon>Poecilia</taxon>
    </lineage>
</organism>
<reference evidence="1" key="1">
    <citation type="submission" date="2025-08" db="UniProtKB">
        <authorList>
            <consortium name="Ensembl"/>
        </authorList>
    </citation>
    <scope>IDENTIFICATION</scope>
</reference>
<accession>A0A3B3TSU6</accession>
<dbReference type="Proteomes" id="UP000261500">
    <property type="component" value="Unplaced"/>
</dbReference>
<evidence type="ECO:0000313" key="1">
    <source>
        <dbReference type="Ensembl" id="ENSPLAP00000003369.1"/>
    </source>
</evidence>
<keyword evidence="2" id="KW-1185">Reference proteome</keyword>
<name>A0A3B3TSU6_9TELE</name>
<sequence>APYRFKPGGVIAVEGLDLTRAMSKDEVRARLGDQDCEVKTLDRTHLYCEPPENHHLLREDIDYSAMVTIATGLPPALKPGLA</sequence>
<proteinExistence type="predicted"/>
<protein>
    <submittedName>
        <fullName evidence="1">Uncharacterized protein</fullName>
    </submittedName>
</protein>
<dbReference type="Ensembl" id="ENSPLAT00000011483.1">
    <property type="protein sequence ID" value="ENSPLAP00000003369.1"/>
    <property type="gene ID" value="ENSPLAG00000004816.1"/>
</dbReference>
<dbReference type="STRING" id="48699.ENSPLAP00000003369"/>